<accession>C5CEN0</accession>
<evidence type="ECO:0000313" key="2">
    <source>
        <dbReference type="EMBL" id="ACR80210.1"/>
    </source>
</evidence>
<sequence>MTMVKSKVYTIRTPERECFVEITQYLQEYLHEIDITNGVLLVFIPHTTAGVTINEHADPSVVRDILTYLKKLVPYRGNYKHLEGNSDAHIKASLVGASLSIPFESKKLLLGTWQGVFFCEFDGPRTRRFIVTATPCDPK</sequence>
<evidence type="ECO:0000313" key="3">
    <source>
        <dbReference type="Proteomes" id="UP000002382"/>
    </source>
</evidence>
<dbReference type="AlphaFoldDB" id="C5CEN0"/>
<dbReference type="PANTHER" id="PTHR30615:SF8">
    <property type="entry name" value="UPF0047 PROTEIN C4A8.02C"/>
    <property type="match status" value="1"/>
</dbReference>
<dbReference type="InterPro" id="IPR001602">
    <property type="entry name" value="UPF0047_YjbQ-like"/>
</dbReference>
<proteinExistence type="inferred from homology"/>
<dbReference type="Pfam" id="PF01894">
    <property type="entry name" value="YjbQ"/>
    <property type="match status" value="1"/>
</dbReference>
<gene>
    <name evidence="2" type="ordered locus">Kole_1520</name>
</gene>
<dbReference type="NCBIfam" id="TIGR00149">
    <property type="entry name" value="TIGR00149_YjbQ"/>
    <property type="match status" value="1"/>
</dbReference>
<evidence type="ECO:0008006" key="4">
    <source>
        <dbReference type="Google" id="ProtNLM"/>
    </source>
</evidence>
<dbReference type="Gene3D" id="2.60.120.460">
    <property type="entry name" value="YjbQ-like"/>
    <property type="match status" value="1"/>
</dbReference>
<dbReference type="STRING" id="521045.Kole_1520"/>
<dbReference type="RefSeq" id="WP_015868855.1">
    <property type="nucleotide sequence ID" value="NC_012785.1"/>
</dbReference>
<dbReference type="Proteomes" id="UP000002382">
    <property type="component" value="Chromosome"/>
</dbReference>
<comment type="similarity">
    <text evidence="1">Belongs to the UPF0047 family.</text>
</comment>
<keyword evidence="3" id="KW-1185">Reference proteome</keyword>
<reference evidence="2 3" key="2">
    <citation type="journal article" date="2011" name="J. Bacteriol.">
        <title>Genome Sequence of Kosmotoga olearia Strain TBF 19.5.1, a Thermophilic Bacterium with a Wide Growth Temperature Range, Isolated from the Troll B Oil Platform in the North Sea.</title>
        <authorList>
            <person name="Swithers K.S."/>
            <person name="Dipippo J.L."/>
            <person name="Bruce D.C."/>
            <person name="Detter C."/>
            <person name="Tapia R."/>
            <person name="Han S."/>
            <person name="Goodwin L.A."/>
            <person name="Han J."/>
            <person name="Woyke T."/>
            <person name="Pitluck S."/>
            <person name="Pennacchio L."/>
            <person name="Nolan M."/>
            <person name="Mikhailova N."/>
            <person name="Land M.L."/>
            <person name="Nesbo C.L."/>
            <person name="Gogarten J.P."/>
            <person name="Noll K.M."/>
        </authorList>
    </citation>
    <scope>NUCLEOTIDE SEQUENCE [LARGE SCALE GENOMIC DNA]</scope>
    <source>
        <strain evidence="3">ATCC BAA-1733 / DSM 21960 / TBF 19.5.1</strain>
    </source>
</reference>
<dbReference type="HOGENOM" id="CLU_096980_1_1_0"/>
<dbReference type="InterPro" id="IPR035917">
    <property type="entry name" value="YjbQ-like_sf"/>
</dbReference>
<dbReference type="eggNOG" id="COG0432">
    <property type="taxonomic scope" value="Bacteria"/>
</dbReference>
<reference evidence="2 3" key="1">
    <citation type="submission" date="2009-06" db="EMBL/GenBank/DDBJ databases">
        <title>Complete sequence of Thermotogales bacterium TBF 19.5.1.</title>
        <authorList>
            <consortium name="US DOE Joint Genome Institute"/>
            <person name="Lucas S."/>
            <person name="Copeland A."/>
            <person name="Lapidus A."/>
            <person name="Glavina del Rio T."/>
            <person name="Tice H."/>
            <person name="Bruce D."/>
            <person name="Goodwin L."/>
            <person name="Pitluck S."/>
            <person name="Chertkov O."/>
            <person name="Brettin T."/>
            <person name="Detter J.C."/>
            <person name="Han C."/>
            <person name="Schmutz J."/>
            <person name="Larimer F."/>
            <person name="Land M."/>
            <person name="Hauser L."/>
            <person name="Kyrpides N."/>
            <person name="Ovchinnikova G."/>
            <person name="Noll K."/>
        </authorList>
    </citation>
    <scope>NUCLEOTIDE SEQUENCE [LARGE SCALE GENOMIC DNA]</scope>
    <source>
        <strain evidence="3">ATCC BAA-1733 / DSM 21960 / TBF 19.5.1</strain>
    </source>
</reference>
<dbReference type="EMBL" id="CP001634">
    <property type="protein sequence ID" value="ACR80210.1"/>
    <property type="molecule type" value="Genomic_DNA"/>
</dbReference>
<dbReference type="KEGG" id="kol:Kole_1520"/>
<dbReference type="SUPFAM" id="SSF111038">
    <property type="entry name" value="YjbQ-like"/>
    <property type="match status" value="1"/>
</dbReference>
<organism evidence="2 3">
    <name type="scientific">Kosmotoga olearia (strain ATCC BAA-1733 / DSM 21960 / TBF 19.5.1)</name>
    <dbReference type="NCBI Taxonomy" id="521045"/>
    <lineage>
        <taxon>Bacteria</taxon>
        <taxon>Thermotogati</taxon>
        <taxon>Thermotogota</taxon>
        <taxon>Thermotogae</taxon>
        <taxon>Kosmotogales</taxon>
        <taxon>Kosmotogaceae</taxon>
        <taxon>Kosmotoga</taxon>
    </lineage>
</organism>
<dbReference type="PIRSF" id="PIRSF004681">
    <property type="entry name" value="UCP004681"/>
    <property type="match status" value="1"/>
</dbReference>
<name>C5CEN0_KOSOT</name>
<protein>
    <recommendedName>
        <fullName evidence="4">Secondary thiamine-phosphate synthase enzyme</fullName>
    </recommendedName>
</protein>
<dbReference type="PANTHER" id="PTHR30615">
    <property type="entry name" value="UNCHARACTERIZED PROTEIN YJBQ-RELATED"/>
    <property type="match status" value="1"/>
</dbReference>
<evidence type="ECO:0000256" key="1">
    <source>
        <dbReference type="ARBA" id="ARBA00005534"/>
    </source>
</evidence>